<feature type="transmembrane region" description="Helical" evidence="2">
    <location>
        <begin position="78"/>
        <end position="99"/>
    </location>
</feature>
<evidence type="ECO:0000313" key="3">
    <source>
        <dbReference type="EMBL" id="KIO30304.1"/>
    </source>
</evidence>
<accession>A0A0C3QRC9</accession>
<dbReference type="Proteomes" id="UP000054248">
    <property type="component" value="Unassembled WGS sequence"/>
</dbReference>
<feature type="compositionally biased region" description="Pro residues" evidence="1">
    <location>
        <begin position="389"/>
        <end position="399"/>
    </location>
</feature>
<feature type="transmembrane region" description="Helical" evidence="2">
    <location>
        <begin position="207"/>
        <end position="230"/>
    </location>
</feature>
<feature type="region of interest" description="Disordered" evidence="1">
    <location>
        <begin position="374"/>
        <end position="399"/>
    </location>
</feature>
<dbReference type="OrthoDB" id="3222065at2759"/>
<reference evidence="4" key="2">
    <citation type="submission" date="2015-01" db="EMBL/GenBank/DDBJ databases">
        <title>Evolutionary Origins and Diversification of the Mycorrhizal Mutualists.</title>
        <authorList>
            <consortium name="DOE Joint Genome Institute"/>
            <consortium name="Mycorrhizal Genomics Consortium"/>
            <person name="Kohler A."/>
            <person name="Kuo A."/>
            <person name="Nagy L.G."/>
            <person name="Floudas D."/>
            <person name="Copeland A."/>
            <person name="Barry K.W."/>
            <person name="Cichocki N."/>
            <person name="Veneault-Fourrey C."/>
            <person name="LaButti K."/>
            <person name="Lindquist E.A."/>
            <person name="Lipzen A."/>
            <person name="Lundell T."/>
            <person name="Morin E."/>
            <person name="Murat C."/>
            <person name="Riley R."/>
            <person name="Ohm R."/>
            <person name="Sun H."/>
            <person name="Tunlid A."/>
            <person name="Henrissat B."/>
            <person name="Grigoriev I.V."/>
            <person name="Hibbett D.S."/>
            <person name="Martin F."/>
        </authorList>
    </citation>
    <scope>NUCLEOTIDE SEQUENCE [LARGE SCALE GENOMIC DNA]</scope>
    <source>
        <strain evidence="4">MUT 4182</strain>
    </source>
</reference>
<feature type="transmembrane region" description="Helical" evidence="2">
    <location>
        <begin position="6"/>
        <end position="29"/>
    </location>
</feature>
<dbReference type="HOGENOM" id="CLU_676511_0_0_1"/>
<name>A0A0C3QRC9_9AGAM</name>
<evidence type="ECO:0000256" key="1">
    <source>
        <dbReference type="SAM" id="MobiDB-lite"/>
    </source>
</evidence>
<organism evidence="3 4">
    <name type="scientific">Tulasnella calospora MUT 4182</name>
    <dbReference type="NCBI Taxonomy" id="1051891"/>
    <lineage>
        <taxon>Eukaryota</taxon>
        <taxon>Fungi</taxon>
        <taxon>Dikarya</taxon>
        <taxon>Basidiomycota</taxon>
        <taxon>Agaricomycotina</taxon>
        <taxon>Agaricomycetes</taxon>
        <taxon>Cantharellales</taxon>
        <taxon>Tulasnellaceae</taxon>
        <taxon>Tulasnella</taxon>
    </lineage>
</organism>
<keyword evidence="2" id="KW-1133">Transmembrane helix</keyword>
<feature type="transmembrane region" description="Helical" evidence="2">
    <location>
        <begin position="161"/>
        <end position="186"/>
    </location>
</feature>
<gene>
    <name evidence="3" type="ORF">M407DRAFT_224684</name>
</gene>
<reference evidence="3 4" key="1">
    <citation type="submission" date="2014-04" db="EMBL/GenBank/DDBJ databases">
        <authorList>
            <consortium name="DOE Joint Genome Institute"/>
            <person name="Kuo A."/>
            <person name="Girlanda M."/>
            <person name="Perotto S."/>
            <person name="Kohler A."/>
            <person name="Nagy L.G."/>
            <person name="Floudas D."/>
            <person name="Copeland A."/>
            <person name="Barry K.W."/>
            <person name="Cichocki N."/>
            <person name="Veneault-Fourrey C."/>
            <person name="LaButti K."/>
            <person name="Lindquist E.A."/>
            <person name="Lipzen A."/>
            <person name="Lundell T."/>
            <person name="Morin E."/>
            <person name="Murat C."/>
            <person name="Sun H."/>
            <person name="Tunlid A."/>
            <person name="Henrissat B."/>
            <person name="Grigoriev I.V."/>
            <person name="Hibbett D.S."/>
            <person name="Martin F."/>
            <person name="Nordberg H.P."/>
            <person name="Cantor M.N."/>
            <person name="Hua S.X."/>
        </authorList>
    </citation>
    <scope>NUCLEOTIDE SEQUENCE [LARGE SCALE GENOMIC DNA]</scope>
    <source>
        <strain evidence="3 4">MUT 4182</strain>
    </source>
</reference>
<feature type="transmembrane region" description="Helical" evidence="2">
    <location>
        <begin position="120"/>
        <end position="141"/>
    </location>
</feature>
<keyword evidence="4" id="KW-1185">Reference proteome</keyword>
<keyword evidence="2" id="KW-0812">Transmembrane</keyword>
<evidence type="ECO:0008006" key="5">
    <source>
        <dbReference type="Google" id="ProtNLM"/>
    </source>
</evidence>
<dbReference type="AlphaFoldDB" id="A0A0C3QRC9"/>
<protein>
    <recommendedName>
        <fullName evidence="5">G-protein coupled receptors family 2 profile 2 domain-containing protein</fullName>
    </recommendedName>
</protein>
<evidence type="ECO:0000313" key="4">
    <source>
        <dbReference type="Proteomes" id="UP000054248"/>
    </source>
</evidence>
<keyword evidence="2" id="KW-0472">Membrane</keyword>
<evidence type="ECO:0000256" key="2">
    <source>
        <dbReference type="SAM" id="Phobius"/>
    </source>
</evidence>
<dbReference type="EMBL" id="KN822973">
    <property type="protein sequence ID" value="KIO30304.1"/>
    <property type="molecule type" value="Genomic_DNA"/>
</dbReference>
<feature type="transmembrane region" description="Helical" evidence="2">
    <location>
        <begin position="236"/>
        <end position="255"/>
    </location>
</feature>
<proteinExistence type="predicted"/>
<sequence>MLAATTIVYYALQLAGLLLLAILTITFAVPQGPSRHLTIPNQNLIWIIQAIVSCLLLFSGHADSEQIPQGLCKVQSAIVYGAPPALSAAALAVVARLWLLTFTVDKAKSLLVPNSPWFTVGLVALPYVAWIIVAVLAGVIAGENVRRFPQYCASDNQVPSIISGIGAAFLLIVAATLQIWTLVIVGARYRRTRKLGSREIGNIDVALFMRISMFSSLIVIALVLAIVAIVSSWSQAAPDLLIAGMGPICFFIFGTQRDVLVCWHMAKKQQFASRSHTGTPGNTFASITAGQRSVPLGGVGSAGHAYGTDGWDMERDIAHHQAGIRSPTLVISSSNKRSMADSDTEDIEMGDTKARQVDGTAAEEGLRTVRVLSFDTNAQPDNHDLDDVPPTPPPKSYQI</sequence>